<dbReference type="UniPathway" id="UPA00253">
    <property type="reaction ID" value="UER00457"/>
</dbReference>
<dbReference type="InterPro" id="IPR041525">
    <property type="entry name" value="N/Namide_PRibTrfase"/>
</dbReference>
<dbReference type="EC" id="6.3.4.21" evidence="3 9"/>
<evidence type="ECO:0000256" key="3">
    <source>
        <dbReference type="ARBA" id="ARBA00013236"/>
    </source>
</evidence>
<comment type="pathway">
    <text evidence="1 9">Cofactor biosynthesis; NAD(+) biosynthesis; nicotinate D-ribonucleotide from nicotinate: step 1/1.</text>
</comment>
<keyword evidence="13" id="KW-0328">Glycosyltransferase</keyword>
<comment type="similarity">
    <text evidence="2 9">Belongs to the NAPRTase family.</text>
</comment>
<dbReference type="PANTHER" id="PTHR11098:SF1">
    <property type="entry name" value="NICOTINATE PHOSPHORIBOSYLTRANSFERASE"/>
    <property type="match status" value="1"/>
</dbReference>
<dbReference type="RefSeq" id="WP_171739075.1">
    <property type="nucleotide sequence ID" value="NZ_CP053435.1"/>
</dbReference>
<keyword evidence="6 9" id="KW-0662">Pyridine nucleotide biosynthesis</keyword>
<sequence>MIKNVYDTSLSLLTDLYQLTMAYGYWKSGTSEKEAVFNLYFRKNPFGGGFTIACGLAQAVDYVNNFGFSAADLHYLRSLTGNDGQPLFEEAFLDYLAGLKLTIDLEAVPEGTVTFPNEPLLRVRGPILQCQLLETPLLNLVNFESLIATKAARLRLVAETDTVLEFGLRRAQGIDGGLTASRAAYIGGCDATSNVLAGKQYDIPVRGTHAHSWVMSFDSELESFETYARVMPNNVTLLVDTYDTLQGVQNAIETGRQLRRQGYELSGIRLDSGDLAYLSIEARKLLDEAGFPDTAIVASNDLDETIIASLKQQGARITIWGVGTKLVTAYDQPALGGVYKLAAIRHEASGAWDYKMKLSEQAIKISTPGLQQVRRFRDERGFLADMIYDEEMNGAERLVTLIDPLDFTKRRRFDVGQPFENLLVPVFRAGQCVYANPDIHTVRARVQTQLAGLHPGVKRFVNPHIYPVGLEQGLHELKTELILKLREGR</sequence>
<dbReference type="GO" id="GO:0005829">
    <property type="term" value="C:cytosol"/>
    <property type="evidence" value="ECO:0007669"/>
    <property type="project" value="TreeGrafter"/>
</dbReference>
<evidence type="ECO:0000256" key="5">
    <source>
        <dbReference type="ARBA" id="ARBA00022598"/>
    </source>
</evidence>
<dbReference type="Gene3D" id="3.20.20.70">
    <property type="entry name" value="Aldolase class I"/>
    <property type="match status" value="1"/>
</dbReference>
<keyword evidence="5 9" id="KW-0436">Ligase</keyword>
<evidence type="ECO:0000256" key="1">
    <source>
        <dbReference type="ARBA" id="ARBA00004952"/>
    </source>
</evidence>
<proteinExistence type="inferred from homology"/>
<dbReference type="InterPro" id="IPR007229">
    <property type="entry name" value="Nic_PRibTrfase-Fam"/>
</dbReference>
<dbReference type="SUPFAM" id="SSF51690">
    <property type="entry name" value="Nicotinate/Quinolinate PRTase C-terminal domain-like"/>
    <property type="match status" value="1"/>
</dbReference>
<dbReference type="Pfam" id="PF04095">
    <property type="entry name" value="NAPRTase"/>
    <property type="match status" value="1"/>
</dbReference>
<accession>A0A6M5Y5V0</accession>
<feature type="domain" description="Nicotinate phosphoribosyltransferase N-terminal" evidence="11">
    <location>
        <begin position="12"/>
        <end position="142"/>
    </location>
</feature>
<reference evidence="13 14" key="1">
    <citation type="submission" date="2020-05" db="EMBL/GenBank/DDBJ databases">
        <title>Genome sequencing of Spirosoma sp. TS118.</title>
        <authorList>
            <person name="Lee J.-H."/>
            <person name="Jeong S."/>
            <person name="Zhao L."/>
            <person name="Jung J.-H."/>
            <person name="Kim M.-K."/>
            <person name="Lim S."/>
        </authorList>
    </citation>
    <scope>NUCLEOTIDE SEQUENCE [LARGE SCALE GENOMIC DNA]</scope>
    <source>
        <strain evidence="13 14">TS118</strain>
    </source>
</reference>
<protein>
    <recommendedName>
        <fullName evidence="3 9">Nicotinate phosphoribosyltransferase</fullName>
        <ecNumber evidence="3 9">6.3.4.21</ecNumber>
    </recommendedName>
</protein>
<gene>
    <name evidence="13" type="ORF">HNV11_07455</name>
</gene>
<dbReference type="KEGG" id="stae:HNV11_07455"/>
<keyword evidence="4" id="KW-0597">Phosphoprotein</keyword>
<dbReference type="InterPro" id="IPR006405">
    <property type="entry name" value="Nic_PRibTrfase_pncB"/>
</dbReference>
<evidence type="ECO:0000256" key="8">
    <source>
        <dbReference type="ARBA" id="ARBA00048668"/>
    </source>
</evidence>
<dbReference type="GO" id="GO:0034355">
    <property type="term" value="P:NAD+ biosynthetic process via the salvage pathway"/>
    <property type="evidence" value="ECO:0007669"/>
    <property type="project" value="TreeGrafter"/>
</dbReference>
<comment type="catalytic activity">
    <reaction evidence="8 9">
        <text>5-phospho-alpha-D-ribose 1-diphosphate + nicotinate + ATP + H2O = nicotinate beta-D-ribonucleotide + ADP + phosphate + diphosphate</text>
        <dbReference type="Rhea" id="RHEA:36163"/>
        <dbReference type="ChEBI" id="CHEBI:15377"/>
        <dbReference type="ChEBI" id="CHEBI:30616"/>
        <dbReference type="ChEBI" id="CHEBI:32544"/>
        <dbReference type="ChEBI" id="CHEBI:33019"/>
        <dbReference type="ChEBI" id="CHEBI:43474"/>
        <dbReference type="ChEBI" id="CHEBI:57502"/>
        <dbReference type="ChEBI" id="CHEBI:58017"/>
        <dbReference type="ChEBI" id="CHEBI:456216"/>
        <dbReference type="EC" id="6.3.4.21"/>
    </reaction>
</comment>
<dbReference type="InterPro" id="IPR040727">
    <property type="entry name" value="NAPRTase_N"/>
</dbReference>
<feature type="domain" description="Nicotinate/nicotinamide phosphoribosyltransferase" evidence="10">
    <location>
        <begin position="185"/>
        <end position="344"/>
    </location>
</feature>
<dbReference type="InterPro" id="IPR041619">
    <property type="entry name" value="NAPRTase_C"/>
</dbReference>
<dbReference type="EMBL" id="CP053435">
    <property type="protein sequence ID" value="QJW89239.1"/>
    <property type="molecule type" value="Genomic_DNA"/>
</dbReference>
<evidence type="ECO:0000313" key="14">
    <source>
        <dbReference type="Proteomes" id="UP000502756"/>
    </source>
</evidence>
<evidence type="ECO:0000256" key="2">
    <source>
        <dbReference type="ARBA" id="ARBA00010897"/>
    </source>
</evidence>
<keyword evidence="14" id="KW-1185">Reference proteome</keyword>
<dbReference type="AlphaFoldDB" id="A0A6M5Y5V0"/>
<dbReference type="NCBIfam" id="NF006695">
    <property type="entry name" value="PRK09243.1-2"/>
    <property type="match status" value="1"/>
</dbReference>
<evidence type="ECO:0000313" key="13">
    <source>
        <dbReference type="EMBL" id="QJW89239.1"/>
    </source>
</evidence>
<evidence type="ECO:0000256" key="7">
    <source>
        <dbReference type="ARBA" id="ARBA00022679"/>
    </source>
</evidence>
<dbReference type="Proteomes" id="UP000502756">
    <property type="component" value="Chromosome"/>
</dbReference>
<dbReference type="NCBIfam" id="NF009131">
    <property type="entry name" value="PRK12484.1"/>
    <property type="match status" value="1"/>
</dbReference>
<dbReference type="Pfam" id="PF17767">
    <property type="entry name" value="NAPRTase_N"/>
    <property type="match status" value="1"/>
</dbReference>
<dbReference type="PIRSF" id="PIRSF000484">
    <property type="entry name" value="NAPRT"/>
    <property type="match status" value="1"/>
</dbReference>
<dbReference type="GO" id="GO:0004516">
    <property type="term" value="F:nicotinate phosphoribosyltransferase activity"/>
    <property type="evidence" value="ECO:0007669"/>
    <property type="project" value="UniProtKB-UniRule"/>
</dbReference>
<comment type="function">
    <text evidence="9">Catalyzes the first step in the biosynthesis of NAD from nicotinic acid, the ATP-dependent synthesis of beta-nicotinate D-ribonucleotide from nicotinate and 5-phospho-D-ribose 1-phosphate.</text>
</comment>
<dbReference type="CDD" id="cd01570">
    <property type="entry name" value="NAPRTase_A"/>
    <property type="match status" value="1"/>
</dbReference>
<evidence type="ECO:0000256" key="4">
    <source>
        <dbReference type="ARBA" id="ARBA00022553"/>
    </source>
</evidence>
<evidence type="ECO:0000259" key="12">
    <source>
        <dbReference type="Pfam" id="PF17956"/>
    </source>
</evidence>
<dbReference type="PANTHER" id="PTHR11098">
    <property type="entry name" value="NICOTINATE PHOSPHORIBOSYLTRANSFERASE"/>
    <property type="match status" value="1"/>
</dbReference>
<dbReference type="FunFam" id="3.20.20.70:FF:000076">
    <property type="entry name" value="Nicotinate phosphoribosyltransferase"/>
    <property type="match status" value="1"/>
</dbReference>
<feature type="domain" description="Nicotinate phosphoribosyltransferase C-terminal" evidence="12">
    <location>
        <begin position="372"/>
        <end position="478"/>
    </location>
</feature>
<evidence type="ECO:0000259" key="11">
    <source>
        <dbReference type="Pfam" id="PF17767"/>
    </source>
</evidence>
<evidence type="ECO:0000256" key="9">
    <source>
        <dbReference type="RuleBase" id="RU365100"/>
    </source>
</evidence>
<comment type="PTM">
    <text evidence="9">Transiently phosphorylated on a His residue during the reaction cycle. Phosphorylation strongly increases the affinity for substrates and increases the rate of nicotinate D-ribonucleotide production. Dephosphorylation regenerates the low-affinity form of the enzyme, leading to product release.</text>
</comment>
<dbReference type="Pfam" id="PF17956">
    <property type="entry name" value="NAPRTase_C"/>
    <property type="match status" value="1"/>
</dbReference>
<dbReference type="Gene3D" id="3.20.140.10">
    <property type="entry name" value="nicotinate phosphoribosyltransferase"/>
    <property type="match status" value="1"/>
</dbReference>
<keyword evidence="7 9" id="KW-0808">Transferase</keyword>
<evidence type="ECO:0000259" key="10">
    <source>
        <dbReference type="Pfam" id="PF04095"/>
    </source>
</evidence>
<dbReference type="NCBIfam" id="TIGR01513">
    <property type="entry name" value="NAPRTase_put"/>
    <property type="match status" value="1"/>
</dbReference>
<name>A0A6M5Y5V0_9BACT</name>
<organism evidence="13 14">
    <name type="scientific">Spirosoma taeanense</name>
    <dbReference type="NCBI Taxonomy" id="2735870"/>
    <lineage>
        <taxon>Bacteria</taxon>
        <taxon>Pseudomonadati</taxon>
        <taxon>Bacteroidota</taxon>
        <taxon>Cytophagia</taxon>
        <taxon>Cytophagales</taxon>
        <taxon>Cytophagaceae</taxon>
        <taxon>Spirosoma</taxon>
    </lineage>
</organism>
<evidence type="ECO:0000256" key="6">
    <source>
        <dbReference type="ARBA" id="ARBA00022642"/>
    </source>
</evidence>
<dbReference type="GO" id="GO:0047280">
    <property type="term" value="F:nicotinamide phosphoribosyltransferase activity"/>
    <property type="evidence" value="ECO:0007669"/>
    <property type="project" value="UniProtKB-ARBA"/>
</dbReference>
<dbReference type="InterPro" id="IPR013785">
    <property type="entry name" value="Aldolase_TIM"/>
</dbReference>
<dbReference type="SUPFAM" id="SSF54675">
    <property type="entry name" value="Nicotinate/Quinolinate PRTase N-terminal domain-like"/>
    <property type="match status" value="1"/>
</dbReference>
<dbReference type="InterPro" id="IPR036068">
    <property type="entry name" value="Nicotinate_pribotase-like_C"/>
</dbReference>